<keyword evidence="4 5" id="KW-0472">Membrane</keyword>
<gene>
    <name evidence="6" type="ORF">S01H1_15759</name>
</gene>
<dbReference type="InterPro" id="IPR003689">
    <property type="entry name" value="ZIP"/>
</dbReference>
<keyword evidence="2 5" id="KW-0812">Transmembrane</keyword>
<feature type="non-terminal residue" evidence="6">
    <location>
        <position position="1"/>
    </location>
</feature>
<feature type="transmembrane region" description="Helical" evidence="5">
    <location>
        <begin position="115"/>
        <end position="134"/>
    </location>
</feature>
<evidence type="ECO:0000313" key="6">
    <source>
        <dbReference type="EMBL" id="GAF76020.1"/>
    </source>
</evidence>
<proteinExistence type="predicted"/>
<dbReference type="Pfam" id="PF02535">
    <property type="entry name" value="Zip"/>
    <property type="match status" value="1"/>
</dbReference>
<accession>X0TIV9</accession>
<comment type="caution">
    <text evidence="6">The sequence shown here is derived from an EMBL/GenBank/DDBJ whole genome shotgun (WGS) entry which is preliminary data.</text>
</comment>
<evidence type="ECO:0000256" key="3">
    <source>
        <dbReference type="ARBA" id="ARBA00022989"/>
    </source>
</evidence>
<dbReference type="EMBL" id="BARS01008248">
    <property type="protein sequence ID" value="GAF76020.1"/>
    <property type="molecule type" value="Genomic_DNA"/>
</dbReference>
<organism evidence="6">
    <name type="scientific">marine sediment metagenome</name>
    <dbReference type="NCBI Taxonomy" id="412755"/>
    <lineage>
        <taxon>unclassified sequences</taxon>
        <taxon>metagenomes</taxon>
        <taxon>ecological metagenomes</taxon>
    </lineage>
</organism>
<feature type="transmembrane region" description="Helical" evidence="5">
    <location>
        <begin position="20"/>
        <end position="43"/>
    </location>
</feature>
<comment type="subcellular location">
    <subcellularLocation>
        <location evidence="1">Membrane</location>
        <topology evidence="1">Multi-pass membrane protein</topology>
    </subcellularLocation>
</comment>
<dbReference type="PANTHER" id="PTHR16950:SF16">
    <property type="entry name" value="ZINC TRANSPORTER ZIP13"/>
    <property type="match status" value="1"/>
</dbReference>
<evidence type="ECO:0000256" key="5">
    <source>
        <dbReference type="SAM" id="Phobius"/>
    </source>
</evidence>
<dbReference type="PANTHER" id="PTHR16950">
    <property type="entry name" value="ZINC TRANSPORTER SLC39A7 HISTIDINE-RICH MEMBRANE PROTEIN KE4"/>
    <property type="match status" value="1"/>
</dbReference>
<name>X0TIV9_9ZZZZ</name>
<protein>
    <recommendedName>
        <fullName evidence="7">ZIP family metal transporter</fullName>
    </recommendedName>
</protein>
<dbReference type="AlphaFoldDB" id="X0TIV9"/>
<dbReference type="GO" id="GO:0016020">
    <property type="term" value="C:membrane"/>
    <property type="evidence" value="ECO:0007669"/>
    <property type="project" value="UniProtKB-SubCell"/>
</dbReference>
<evidence type="ECO:0000256" key="4">
    <source>
        <dbReference type="ARBA" id="ARBA00023136"/>
    </source>
</evidence>
<evidence type="ECO:0008006" key="7">
    <source>
        <dbReference type="Google" id="ProtNLM"/>
    </source>
</evidence>
<evidence type="ECO:0000256" key="2">
    <source>
        <dbReference type="ARBA" id="ARBA00022692"/>
    </source>
</evidence>
<keyword evidence="3 5" id="KW-1133">Transmembrane helix</keyword>
<reference evidence="6" key="1">
    <citation type="journal article" date="2014" name="Front. Microbiol.">
        <title>High frequency of phylogenetically diverse reductive dehalogenase-homologous genes in deep subseafloor sedimentary metagenomes.</title>
        <authorList>
            <person name="Kawai M."/>
            <person name="Futagami T."/>
            <person name="Toyoda A."/>
            <person name="Takaki Y."/>
            <person name="Nishi S."/>
            <person name="Hori S."/>
            <person name="Arai W."/>
            <person name="Tsubouchi T."/>
            <person name="Morono Y."/>
            <person name="Uchiyama I."/>
            <person name="Ito T."/>
            <person name="Fujiyama A."/>
            <person name="Inagaki F."/>
            <person name="Takami H."/>
        </authorList>
    </citation>
    <scope>NUCLEOTIDE SEQUENCE</scope>
    <source>
        <strain evidence="6">Expedition CK06-06</strain>
    </source>
</reference>
<sequence>IHSLIDGVVIGIGFEADFKIGLASTVAVLLHKLPVGISVTAIFLHSGIERRKTVVRAWIVALATPVGALISFFIVQSVSEALLGLLLAFSAGALIYVGASDLLPETHKNFKRSNILLVLIGVSLVYFVSIFLGGY</sequence>
<feature type="transmembrane region" description="Helical" evidence="5">
    <location>
        <begin position="81"/>
        <end position="103"/>
    </location>
</feature>
<dbReference type="GO" id="GO:0046873">
    <property type="term" value="F:metal ion transmembrane transporter activity"/>
    <property type="evidence" value="ECO:0007669"/>
    <property type="project" value="InterPro"/>
</dbReference>
<feature type="transmembrane region" description="Helical" evidence="5">
    <location>
        <begin position="55"/>
        <end position="75"/>
    </location>
</feature>
<evidence type="ECO:0000256" key="1">
    <source>
        <dbReference type="ARBA" id="ARBA00004141"/>
    </source>
</evidence>